<dbReference type="GO" id="GO:0016020">
    <property type="term" value="C:membrane"/>
    <property type="evidence" value="ECO:0007669"/>
    <property type="project" value="TreeGrafter"/>
</dbReference>
<dbReference type="STRING" id="1470563.SAMN05444000_12837"/>
<reference evidence="3" key="1">
    <citation type="submission" date="2016-11" db="EMBL/GenBank/DDBJ databases">
        <authorList>
            <person name="Varghese N."/>
            <person name="Submissions S."/>
        </authorList>
    </citation>
    <scope>NUCLEOTIDE SEQUENCE [LARGE SCALE GENOMIC DNA]</scope>
    <source>
        <strain evidence="3">DSM 100564</strain>
    </source>
</reference>
<sequence length="265" mass="28474">MKPSEFRLSESGEGPAVLMLPGSYATPAAWKGLHGSLSIPIRALSTSLPGYGATPEIRPDNDANIAHLVEFVGQVVDAAGEPVHVVGHSWGAHLLLSAALAQRISPLSIVCFEANPVFAQPVEGPFPWRPDVEAMVTRFEAALACEDPEAASIIIDFYSRPGTFLGMPENFRAFCRDTAPTNLRDWHSAASFTPSFKAFASFDIPVTLVRGSETPEPVRDVTEQLLKYIPGACEKVVDGAGHFLVSTHPVACAEILETHMGAFNH</sequence>
<organism evidence="2 3">
    <name type="scientific">Shimia gijangensis</name>
    <dbReference type="NCBI Taxonomy" id="1470563"/>
    <lineage>
        <taxon>Bacteria</taxon>
        <taxon>Pseudomonadati</taxon>
        <taxon>Pseudomonadota</taxon>
        <taxon>Alphaproteobacteria</taxon>
        <taxon>Rhodobacterales</taxon>
        <taxon>Roseobacteraceae</taxon>
    </lineage>
</organism>
<evidence type="ECO:0000259" key="1">
    <source>
        <dbReference type="Pfam" id="PF12697"/>
    </source>
</evidence>
<dbReference type="Gene3D" id="3.40.50.1820">
    <property type="entry name" value="alpha/beta hydrolase"/>
    <property type="match status" value="1"/>
</dbReference>
<dbReference type="OrthoDB" id="9804723at2"/>
<evidence type="ECO:0000313" key="2">
    <source>
        <dbReference type="EMBL" id="SHK41753.1"/>
    </source>
</evidence>
<accession>A0A1M6SAE6</accession>
<dbReference type="Pfam" id="PF12697">
    <property type="entry name" value="Abhydrolase_6"/>
    <property type="match status" value="1"/>
</dbReference>
<dbReference type="SUPFAM" id="SSF53474">
    <property type="entry name" value="alpha/beta-Hydrolases"/>
    <property type="match status" value="1"/>
</dbReference>
<evidence type="ECO:0000313" key="3">
    <source>
        <dbReference type="Proteomes" id="UP000183982"/>
    </source>
</evidence>
<feature type="domain" description="AB hydrolase-1" evidence="1">
    <location>
        <begin position="17"/>
        <end position="254"/>
    </location>
</feature>
<dbReference type="PANTHER" id="PTHR43798:SF33">
    <property type="entry name" value="HYDROLASE, PUTATIVE (AFU_ORTHOLOGUE AFUA_2G14860)-RELATED"/>
    <property type="match status" value="1"/>
</dbReference>
<dbReference type="EMBL" id="FQZQ01000028">
    <property type="protein sequence ID" value="SHK41753.1"/>
    <property type="molecule type" value="Genomic_DNA"/>
</dbReference>
<dbReference type="AlphaFoldDB" id="A0A1M6SAE6"/>
<dbReference type="Proteomes" id="UP000183982">
    <property type="component" value="Unassembled WGS sequence"/>
</dbReference>
<dbReference type="RefSeq" id="WP_083599392.1">
    <property type="nucleotide sequence ID" value="NZ_FQZQ01000028.1"/>
</dbReference>
<gene>
    <name evidence="2" type="ORF">SAMN05444000_12837</name>
</gene>
<name>A0A1M6SAE6_9RHOB</name>
<dbReference type="InterPro" id="IPR000073">
    <property type="entry name" value="AB_hydrolase_1"/>
</dbReference>
<proteinExistence type="predicted"/>
<dbReference type="InterPro" id="IPR050266">
    <property type="entry name" value="AB_hydrolase_sf"/>
</dbReference>
<keyword evidence="3" id="KW-1185">Reference proteome</keyword>
<dbReference type="PANTHER" id="PTHR43798">
    <property type="entry name" value="MONOACYLGLYCEROL LIPASE"/>
    <property type="match status" value="1"/>
</dbReference>
<dbReference type="InterPro" id="IPR029058">
    <property type="entry name" value="AB_hydrolase_fold"/>
</dbReference>
<protein>
    <submittedName>
        <fullName evidence="2">Pimeloyl-ACP methyl ester carboxylesterase</fullName>
    </submittedName>
</protein>